<keyword evidence="1" id="KW-0732">Signal</keyword>
<dbReference type="OrthoDB" id="5525530at2"/>
<evidence type="ECO:0000256" key="1">
    <source>
        <dbReference type="SAM" id="SignalP"/>
    </source>
</evidence>
<accession>A0A4Y6PYR1</accession>
<sequence length="269" mass="29500">MRRILSSMVLCLLMVPVTAAAQESTSVAAAKTEAEASADDTANQPPNLGGTWAQQVVTTAVSEVPIVGEVVTRTISLQKVDISQTGEKLEMQTEVCAIKVHSSVDVVETHIPKRFVAAMGVVKRPARLVEKDGAYHLHVPRKFEVLGVRLRAPNSENLPTEADDPRVFDQDGDGHPGMTVRVSGLIDGSLYIIHRGWDRLRGKLSGLDHIEGAVQWNLEQVVVDSTSIFLGDPPESRAHPDSKKNHFEMRRVTNGTDCQTIVKRRARLF</sequence>
<accession>A0A5B8YA81</accession>
<dbReference type="Proteomes" id="UP000315995">
    <property type="component" value="Chromosome"/>
</dbReference>
<gene>
    <name evidence="2" type="ORF">FIV42_21900</name>
</gene>
<feature type="chain" id="PRO_5030106704" description="DUF5666 domain-containing protein" evidence="1">
    <location>
        <begin position="22"/>
        <end position="269"/>
    </location>
</feature>
<dbReference type="AlphaFoldDB" id="A0A4Y6PYR1"/>
<proteinExistence type="predicted"/>
<organism evidence="2 3">
    <name type="scientific">Persicimonas caeni</name>
    <dbReference type="NCBI Taxonomy" id="2292766"/>
    <lineage>
        <taxon>Bacteria</taxon>
        <taxon>Deltaproteobacteria</taxon>
        <taxon>Bradymonadales</taxon>
        <taxon>Bradymonadaceae</taxon>
        <taxon>Persicimonas</taxon>
    </lineage>
</organism>
<evidence type="ECO:0000313" key="2">
    <source>
        <dbReference type="EMBL" id="QDG53299.1"/>
    </source>
</evidence>
<dbReference type="RefSeq" id="WP_141199760.1">
    <property type="nucleotide sequence ID" value="NZ_CP041186.1"/>
</dbReference>
<keyword evidence="3" id="KW-1185">Reference proteome</keyword>
<feature type="signal peptide" evidence="1">
    <location>
        <begin position="1"/>
        <end position="21"/>
    </location>
</feature>
<reference evidence="2 3" key="1">
    <citation type="submission" date="2019-06" db="EMBL/GenBank/DDBJ databases">
        <title>Persicimonas caeni gen. nov., sp. nov., a predatory bacterium isolated from solar saltern.</title>
        <authorList>
            <person name="Wang S."/>
        </authorList>
    </citation>
    <scope>NUCLEOTIDE SEQUENCE [LARGE SCALE GENOMIC DNA]</scope>
    <source>
        <strain evidence="2 3">YN101</strain>
    </source>
</reference>
<protein>
    <recommendedName>
        <fullName evidence="4">DUF5666 domain-containing protein</fullName>
    </recommendedName>
</protein>
<dbReference type="EMBL" id="CP041186">
    <property type="protein sequence ID" value="QDG53299.1"/>
    <property type="molecule type" value="Genomic_DNA"/>
</dbReference>
<name>A0A4Y6PYR1_PERCE</name>
<evidence type="ECO:0008006" key="4">
    <source>
        <dbReference type="Google" id="ProtNLM"/>
    </source>
</evidence>
<evidence type="ECO:0000313" key="3">
    <source>
        <dbReference type="Proteomes" id="UP000315995"/>
    </source>
</evidence>